<feature type="domain" description="SWIM-type" evidence="3">
    <location>
        <begin position="50"/>
        <end position="83"/>
    </location>
</feature>
<dbReference type="EMBL" id="JAOPGA020000367">
    <property type="protein sequence ID" value="KAL0478353.1"/>
    <property type="molecule type" value="Genomic_DNA"/>
</dbReference>
<accession>A0AAW2YLX0</accession>
<evidence type="ECO:0000313" key="4">
    <source>
        <dbReference type="EMBL" id="KAL0478353.1"/>
    </source>
</evidence>
<feature type="region of interest" description="Disordered" evidence="2">
    <location>
        <begin position="224"/>
        <end position="245"/>
    </location>
</feature>
<evidence type="ECO:0000256" key="2">
    <source>
        <dbReference type="SAM" id="MobiDB-lite"/>
    </source>
</evidence>
<evidence type="ECO:0000256" key="1">
    <source>
        <dbReference type="PROSITE-ProRule" id="PRU00325"/>
    </source>
</evidence>
<feature type="region of interest" description="Disordered" evidence="2">
    <location>
        <begin position="151"/>
        <end position="183"/>
    </location>
</feature>
<evidence type="ECO:0000259" key="3">
    <source>
        <dbReference type="PROSITE" id="PS50966"/>
    </source>
</evidence>
<keyword evidence="1" id="KW-0479">Metal-binding</keyword>
<keyword evidence="1" id="KW-0862">Zinc</keyword>
<gene>
    <name evidence="4" type="ORF">AKO1_002758</name>
</gene>
<feature type="compositionally biased region" description="Acidic residues" evidence="2">
    <location>
        <begin position="164"/>
        <end position="183"/>
    </location>
</feature>
<keyword evidence="5" id="KW-1185">Reference proteome</keyword>
<dbReference type="PROSITE" id="PS50966">
    <property type="entry name" value="ZF_SWIM"/>
    <property type="match status" value="1"/>
</dbReference>
<keyword evidence="1" id="KW-0863">Zinc-finger</keyword>
<dbReference type="Proteomes" id="UP001431209">
    <property type="component" value="Unassembled WGS sequence"/>
</dbReference>
<sequence>MSRTDHHSRKRLQSALKVIKHGLNKSYKVSKERDLDGAYELKNIRSKMSYRTDIKFFDCTCADFVRGGGKPCKHIDILCLNHIVRKKQKVDVKNPDEVHKAVLSHFWPTLTASPRVVHMLTNPRAAFREVIRPARGYTKSPNRRRLMDELDRRKAAQTASHEETVDENDFVDEGGNDESDEELTFGGADIMDTSFSNEIPLEVEDDITNTIEADIENINCSDTTNTTLTRKRRRSSTSSTTLTRKRRRTSSFFGAIAAMNKPNIKQGDTVEIVYEDEVLGVGMFVGTNVQWHMKPLPDNYGLVGLSAISSSQSLLLPSKEPGIKKRTNWNQFNVGDFIGLPVAWLNVSNKN</sequence>
<reference evidence="4 5" key="1">
    <citation type="submission" date="2024-03" db="EMBL/GenBank/DDBJ databases">
        <title>The Acrasis kona genome and developmental transcriptomes reveal deep origins of eukaryotic multicellular pathways.</title>
        <authorList>
            <person name="Sheikh S."/>
            <person name="Fu C.-J."/>
            <person name="Brown M.W."/>
            <person name="Baldauf S.L."/>
        </authorList>
    </citation>
    <scope>NUCLEOTIDE SEQUENCE [LARGE SCALE GENOMIC DNA]</scope>
    <source>
        <strain evidence="4 5">ATCC MYA-3509</strain>
    </source>
</reference>
<dbReference type="GO" id="GO:0008270">
    <property type="term" value="F:zinc ion binding"/>
    <property type="evidence" value="ECO:0007669"/>
    <property type="project" value="UniProtKB-KW"/>
</dbReference>
<dbReference type="InterPro" id="IPR007527">
    <property type="entry name" value="Znf_SWIM"/>
</dbReference>
<dbReference type="AlphaFoldDB" id="A0AAW2YLX0"/>
<evidence type="ECO:0000313" key="5">
    <source>
        <dbReference type="Proteomes" id="UP001431209"/>
    </source>
</evidence>
<name>A0AAW2YLX0_9EUKA</name>
<comment type="caution">
    <text evidence="4">The sequence shown here is derived from an EMBL/GenBank/DDBJ whole genome shotgun (WGS) entry which is preliminary data.</text>
</comment>
<protein>
    <recommendedName>
        <fullName evidence="3">SWIM-type domain-containing protein</fullName>
    </recommendedName>
</protein>
<organism evidence="4 5">
    <name type="scientific">Acrasis kona</name>
    <dbReference type="NCBI Taxonomy" id="1008807"/>
    <lineage>
        <taxon>Eukaryota</taxon>
        <taxon>Discoba</taxon>
        <taxon>Heterolobosea</taxon>
        <taxon>Tetramitia</taxon>
        <taxon>Eutetramitia</taxon>
        <taxon>Acrasidae</taxon>
        <taxon>Acrasis</taxon>
    </lineage>
</organism>
<proteinExistence type="predicted"/>